<keyword evidence="1" id="KW-0812">Transmembrane</keyword>
<feature type="transmembrane region" description="Helical" evidence="1">
    <location>
        <begin position="65"/>
        <end position="85"/>
    </location>
</feature>
<evidence type="ECO:0008006" key="4">
    <source>
        <dbReference type="Google" id="ProtNLM"/>
    </source>
</evidence>
<dbReference type="InterPro" id="IPR052712">
    <property type="entry name" value="Acid_resist_chaperone_HdeD"/>
</dbReference>
<dbReference type="KEGG" id="spun:BFF78_41795"/>
<evidence type="ECO:0000313" key="2">
    <source>
        <dbReference type="EMBL" id="AOR36723.1"/>
    </source>
</evidence>
<protein>
    <recommendedName>
        <fullName evidence="4">HdeD family acid-resistance protein</fullName>
    </recommendedName>
</protein>
<feature type="transmembrane region" description="Helical" evidence="1">
    <location>
        <begin position="34"/>
        <end position="53"/>
    </location>
</feature>
<dbReference type="GO" id="GO:0005886">
    <property type="term" value="C:plasma membrane"/>
    <property type="evidence" value="ECO:0007669"/>
    <property type="project" value="TreeGrafter"/>
</dbReference>
<feature type="transmembrane region" description="Helical" evidence="1">
    <location>
        <begin position="123"/>
        <end position="141"/>
    </location>
</feature>
<dbReference type="AlphaFoldDB" id="A0A1D7YMA5"/>
<dbReference type="RefSeq" id="WP_069783232.1">
    <property type="nucleotide sequence ID" value="NZ_CP017248.1"/>
</dbReference>
<dbReference type="PANTHER" id="PTHR34989:SF1">
    <property type="entry name" value="PROTEIN HDED"/>
    <property type="match status" value="1"/>
</dbReference>
<dbReference type="EMBL" id="CP017248">
    <property type="protein sequence ID" value="AOR36723.1"/>
    <property type="molecule type" value="Genomic_DNA"/>
</dbReference>
<keyword evidence="1" id="KW-1133">Transmembrane helix</keyword>
<proteinExistence type="predicted"/>
<sequence>MTENLKSVWLLAVRGAAAVVFGALTLIWPQLTVLALAWAFGAYALVDGVVLMGSAWRHRHERRPALACAGAGVLGIVAGVATALWPGLTALTLVVMAGVWAIVTGCLELWVATRMRHELPRAWFWRASAVVSVGAGVLLWLRPDAGAVAIAFVLGVYALIAGGLWLAAAWREYRACSEQGSRSWPRSAPGARVAH</sequence>
<feature type="transmembrane region" description="Helical" evidence="1">
    <location>
        <begin position="147"/>
        <end position="168"/>
    </location>
</feature>
<keyword evidence="3" id="KW-1185">Reference proteome</keyword>
<feature type="transmembrane region" description="Helical" evidence="1">
    <location>
        <begin position="7"/>
        <end position="28"/>
    </location>
</feature>
<keyword evidence="1" id="KW-0472">Membrane</keyword>
<accession>A0A1D7YMA5</accession>
<dbReference type="InterPro" id="IPR005325">
    <property type="entry name" value="DUF308_memb"/>
</dbReference>
<evidence type="ECO:0000256" key="1">
    <source>
        <dbReference type="SAM" id="Phobius"/>
    </source>
</evidence>
<dbReference type="PANTHER" id="PTHR34989">
    <property type="entry name" value="PROTEIN HDED"/>
    <property type="match status" value="1"/>
</dbReference>
<reference evidence="3" key="1">
    <citation type="submission" date="2016-09" db="EMBL/GenBank/DDBJ databases">
        <title>Streptomyces puniciscabiei strain:TW1S1 Genome sequencing and assembly.</title>
        <authorList>
            <person name="Kim M.-K."/>
            <person name="Kim S.B."/>
        </authorList>
    </citation>
    <scope>NUCLEOTIDE SEQUENCE [LARGE SCALE GENOMIC DNA]</scope>
    <source>
        <strain evidence="3">TW1S1</strain>
    </source>
</reference>
<gene>
    <name evidence="2" type="ORF">BFF78_41795</name>
</gene>
<feature type="transmembrane region" description="Helical" evidence="1">
    <location>
        <begin position="91"/>
        <end position="111"/>
    </location>
</feature>
<dbReference type="Pfam" id="PF03729">
    <property type="entry name" value="DUF308"/>
    <property type="match status" value="2"/>
</dbReference>
<name>A0A1D7YMA5_9ACTN</name>
<organism evidence="2 3">
    <name type="scientific">Streptomyces fodineus</name>
    <dbReference type="NCBI Taxonomy" id="1904616"/>
    <lineage>
        <taxon>Bacteria</taxon>
        <taxon>Bacillati</taxon>
        <taxon>Actinomycetota</taxon>
        <taxon>Actinomycetes</taxon>
        <taxon>Kitasatosporales</taxon>
        <taxon>Streptomycetaceae</taxon>
        <taxon>Streptomyces</taxon>
    </lineage>
</organism>
<evidence type="ECO:0000313" key="3">
    <source>
        <dbReference type="Proteomes" id="UP000094960"/>
    </source>
</evidence>
<dbReference type="Proteomes" id="UP000094960">
    <property type="component" value="Chromosome"/>
</dbReference>